<evidence type="ECO:0000313" key="1">
    <source>
        <dbReference type="Proteomes" id="UP000887566"/>
    </source>
</evidence>
<dbReference type="WBParaSite" id="PSAMB.scaffold5760size10932.g27249.t1">
    <property type="protein sequence ID" value="PSAMB.scaffold5760size10932.g27249.t1"/>
    <property type="gene ID" value="PSAMB.scaffold5760size10932.g27249"/>
</dbReference>
<dbReference type="Proteomes" id="UP000887566">
    <property type="component" value="Unplaced"/>
</dbReference>
<reference evidence="2" key="1">
    <citation type="submission" date="2022-11" db="UniProtKB">
        <authorList>
            <consortium name="WormBaseParasite"/>
        </authorList>
    </citation>
    <scope>IDENTIFICATION</scope>
</reference>
<dbReference type="AlphaFoldDB" id="A0A914WYN7"/>
<organism evidence="1 2">
    <name type="scientific">Plectus sambesii</name>
    <dbReference type="NCBI Taxonomy" id="2011161"/>
    <lineage>
        <taxon>Eukaryota</taxon>
        <taxon>Metazoa</taxon>
        <taxon>Ecdysozoa</taxon>
        <taxon>Nematoda</taxon>
        <taxon>Chromadorea</taxon>
        <taxon>Plectida</taxon>
        <taxon>Plectina</taxon>
        <taxon>Plectoidea</taxon>
        <taxon>Plectidae</taxon>
        <taxon>Plectus</taxon>
    </lineage>
</organism>
<keyword evidence="1" id="KW-1185">Reference proteome</keyword>
<name>A0A914WYN7_9BILA</name>
<protein>
    <submittedName>
        <fullName evidence="2">Uncharacterized protein</fullName>
    </submittedName>
</protein>
<evidence type="ECO:0000313" key="2">
    <source>
        <dbReference type="WBParaSite" id="PSAMB.scaffold5760size10932.g27249.t1"/>
    </source>
</evidence>
<sequence length="152" mass="15994">MDPASSAHAALWARYAPYPPQQSAAAYPHPCLVGNPSVYPQFGSSVVSAAQGYTSKCLDDLGVGRSGRGFVLGANRRRQRKMRLAPLSLFASSSVLVGGRGTDRSIALVVEVGAVSTKSPLICGLIALARLMRSQLPHHRAVGAFLAASHVR</sequence>
<accession>A0A914WYN7</accession>
<proteinExistence type="predicted"/>